<keyword evidence="1" id="KW-0472">Membrane</keyword>
<dbReference type="RefSeq" id="WP_101695450.1">
    <property type="nucleotide sequence ID" value="NZ_JAAITX010000002.1"/>
</dbReference>
<dbReference type="OrthoDB" id="5753718at2"/>
<evidence type="ECO:0000313" key="2">
    <source>
        <dbReference type="EMBL" id="NSK14089.1"/>
    </source>
</evidence>
<feature type="transmembrane region" description="Helical" evidence="1">
    <location>
        <begin position="37"/>
        <end position="64"/>
    </location>
</feature>
<dbReference type="Pfam" id="PF07907">
    <property type="entry name" value="YibE_F"/>
    <property type="match status" value="1"/>
</dbReference>
<dbReference type="InterPro" id="IPR014564">
    <property type="entry name" value="UCP031503_TM"/>
</dbReference>
<dbReference type="PIRSF" id="PIRSF031503">
    <property type="entry name" value="UCP031503_mp"/>
    <property type="match status" value="1"/>
</dbReference>
<reference evidence="4 5" key="1">
    <citation type="journal article" date="2020" name="Cell Host Microbe">
        <title>Functional and Genomic Variation between Human-Derived Isolates of Lachnospiraceae Reveals Inter- and Intra-Species Diversity.</title>
        <authorList>
            <person name="Sorbara M.T."/>
            <person name="Littmann E.R."/>
            <person name="Fontana E."/>
            <person name="Moody T.U."/>
            <person name="Kohout C.E."/>
            <person name="Gjonbalaj M."/>
            <person name="Eaton V."/>
            <person name="Seok R."/>
            <person name="Leiner I.M."/>
            <person name="Pamer E.G."/>
        </authorList>
    </citation>
    <scope>NUCLEOTIDE SEQUENCE [LARGE SCALE GENOMIC DNA]</scope>
    <source>
        <strain evidence="3 4">MSK.17.11</strain>
        <strain evidence="2 5">MSK.17.38</strain>
    </source>
</reference>
<sequence length="255" mass="27154">MIWFLALILFVLLITVGGERGASAVLALCGNIGVLALTVLLLASGKPPLLIIPVAAVLISYLTLMKQNGSNLKTKTAFLTVAVVMAVLSVGICVGVWKTGSAGLNEIQAVQEDVQFYYTTDLVISMQQVAVGVVLLSALGAVMDTALSVTSAVYEVAVHRKDLDRSAYFRSGIEVGKEIIGTTVNTLVFAYLGESLMLFAYLEKNGYSPEMMLNSKVLFQNIAVMLLGITACLLSVPVAAYLVAWKVGQKGEEDK</sequence>
<dbReference type="AlphaFoldDB" id="A0A850HGB0"/>
<dbReference type="EMBL" id="JAAITX010000002">
    <property type="protein sequence ID" value="NVH57824.1"/>
    <property type="molecule type" value="Genomic_DNA"/>
</dbReference>
<keyword evidence="1" id="KW-0812">Transmembrane</keyword>
<evidence type="ECO:0000313" key="5">
    <source>
        <dbReference type="Proteomes" id="UP000701680"/>
    </source>
</evidence>
<feature type="transmembrane region" description="Helical" evidence="1">
    <location>
        <begin position="129"/>
        <end position="158"/>
    </location>
</feature>
<dbReference type="PANTHER" id="PTHR41771:SF1">
    <property type="entry name" value="MEMBRANE PROTEIN"/>
    <property type="match status" value="1"/>
</dbReference>
<proteinExistence type="predicted"/>
<dbReference type="InterPro" id="IPR012507">
    <property type="entry name" value="YibE_F"/>
</dbReference>
<name>A0A850HGB0_9FIRM</name>
<keyword evidence="1" id="KW-1133">Transmembrane helix</keyword>
<reference evidence="3" key="2">
    <citation type="submission" date="2020-02" db="EMBL/GenBank/DDBJ databases">
        <authorList>
            <person name="Littmann E."/>
            <person name="Sorbara M."/>
        </authorList>
    </citation>
    <scope>NUCLEOTIDE SEQUENCE</scope>
    <source>
        <strain evidence="3">MSK.17.11</strain>
        <strain evidence="2">MSK.17.38</strain>
    </source>
</reference>
<feature type="transmembrane region" description="Helical" evidence="1">
    <location>
        <begin position="179"/>
        <end position="202"/>
    </location>
</feature>
<dbReference type="PANTHER" id="PTHR41771">
    <property type="entry name" value="MEMBRANE PROTEIN-RELATED"/>
    <property type="match status" value="1"/>
</dbReference>
<dbReference type="Proteomes" id="UP000701680">
    <property type="component" value="Unassembled WGS sequence"/>
</dbReference>
<evidence type="ECO:0000313" key="4">
    <source>
        <dbReference type="Proteomes" id="UP000528555"/>
    </source>
</evidence>
<organism evidence="3 4">
    <name type="scientific">Dorea phocaeensis</name>
    <dbReference type="NCBI Taxonomy" id="2040291"/>
    <lineage>
        <taxon>Bacteria</taxon>
        <taxon>Bacillati</taxon>
        <taxon>Bacillota</taxon>
        <taxon>Clostridia</taxon>
        <taxon>Lachnospirales</taxon>
        <taxon>Lachnospiraceae</taxon>
        <taxon>Dorea</taxon>
    </lineage>
</organism>
<keyword evidence="4" id="KW-1185">Reference proteome</keyword>
<comment type="caution">
    <text evidence="3">The sequence shown here is derived from an EMBL/GenBank/DDBJ whole genome shotgun (WGS) entry which is preliminary data.</text>
</comment>
<protein>
    <submittedName>
        <fullName evidence="3">YibE/F family protein</fullName>
    </submittedName>
</protein>
<dbReference type="Proteomes" id="UP000528555">
    <property type="component" value="Unassembled WGS sequence"/>
</dbReference>
<feature type="transmembrane region" description="Helical" evidence="1">
    <location>
        <begin position="222"/>
        <end position="245"/>
    </location>
</feature>
<accession>A0A850HGB0</accession>
<gene>
    <name evidence="3" type="ORF">G5A66_03965</name>
    <name evidence="2" type="ORF">G5A75_04235</name>
</gene>
<evidence type="ECO:0000256" key="1">
    <source>
        <dbReference type="SAM" id="Phobius"/>
    </source>
</evidence>
<evidence type="ECO:0000313" key="3">
    <source>
        <dbReference type="EMBL" id="NVH57824.1"/>
    </source>
</evidence>
<dbReference type="EMBL" id="JAAIUO010000002">
    <property type="protein sequence ID" value="NSK14089.1"/>
    <property type="molecule type" value="Genomic_DNA"/>
</dbReference>
<feature type="transmembrane region" description="Helical" evidence="1">
    <location>
        <begin position="76"/>
        <end position="97"/>
    </location>
</feature>